<proteinExistence type="inferred from homology"/>
<protein>
    <recommendedName>
        <fullName evidence="5">Methyl-accepting transducer domain-containing protein</fullName>
    </recommendedName>
</protein>
<evidence type="ECO:0000313" key="6">
    <source>
        <dbReference type="EMBL" id="KAA5613922.1"/>
    </source>
</evidence>
<feature type="compositionally biased region" description="Pro residues" evidence="4">
    <location>
        <begin position="78"/>
        <end position="90"/>
    </location>
</feature>
<evidence type="ECO:0000313" key="7">
    <source>
        <dbReference type="Proteomes" id="UP000325255"/>
    </source>
</evidence>
<evidence type="ECO:0000256" key="3">
    <source>
        <dbReference type="PROSITE-ProRule" id="PRU00284"/>
    </source>
</evidence>
<dbReference type="RefSeq" id="WP_150039307.1">
    <property type="nucleotide sequence ID" value="NZ_OW485601.1"/>
</dbReference>
<evidence type="ECO:0000256" key="2">
    <source>
        <dbReference type="ARBA" id="ARBA00029447"/>
    </source>
</evidence>
<dbReference type="SMART" id="SM00283">
    <property type="entry name" value="MA"/>
    <property type="match status" value="1"/>
</dbReference>
<dbReference type="GO" id="GO:0016020">
    <property type="term" value="C:membrane"/>
    <property type="evidence" value="ECO:0007669"/>
    <property type="project" value="InterPro"/>
</dbReference>
<dbReference type="InterPro" id="IPR004090">
    <property type="entry name" value="Chemotax_Me-accpt_rcpt"/>
</dbReference>
<sequence length="384" mass="40000">MIWQRMTAIRRAMALAAAGCAAQGGALVAFPTLARPLGAVVLATGMLILALWWHEARTRTADPCRPAPPAPSGALPPALRPDPMPAPLAAPSPGTERDFATALGLLGSVITEEVETSIGSVLAENRQMCEMAGEMARASTAANAQFEQSISRATEAESDIGQLETRTEDLAGSIDSMGTEVRRSIDIIRRATDQAAVTRHSVETMAGLSRNMAEVLHMIRDIARQTHLLALNATIEAARAGEAGRGFAVVATEVRHLADQTAEATTVIDGKLGELSGTVTASIASLQTLIETMASVAGSSEAIGAGLTRQDALTSQVRASLQTMHGAVFQLSREVREAAQIAANSGMLSDMVLQTATSVDGLMSGLRDRLQAVGSGMVPSGTEP</sequence>
<dbReference type="EMBL" id="VWPK01000004">
    <property type="protein sequence ID" value="KAA5613922.1"/>
    <property type="molecule type" value="Genomic_DNA"/>
</dbReference>
<dbReference type="PANTHER" id="PTHR32089">
    <property type="entry name" value="METHYL-ACCEPTING CHEMOTAXIS PROTEIN MCPB"/>
    <property type="match status" value="1"/>
</dbReference>
<dbReference type="Proteomes" id="UP000325255">
    <property type="component" value="Unassembled WGS sequence"/>
</dbReference>
<dbReference type="OrthoDB" id="9177152at2"/>
<dbReference type="GO" id="GO:0007165">
    <property type="term" value="P:signal transduction"/>
    <property type="evidence" value="ECO:0007669"/>
    <property type="project" value="UniProtKB-KW"/>
</dbReference>
<dbReference type="AlphaFoldDB" id="A0A5M6J008"/>
<reference evidence="6 7" key="1">
    <citation type="submission" date="2019-09" db="EMBL/GenBank/DDBJ databases">
        <title>Genome sequence of Rhodovastum atsumiense, a diverse member of the Acetobacteraceae family of non-sulfur purple photosynthetic bacteria.</title>
        <authorList>
            <person name="Meyer T."/>
            <person name="Kyndt J."/>
        </authorList>
    </citation>
    <scope>NUCLEOTIDE SEQUENCE [LARGE SCALE GENOMIC DNA]</scope>
    <source>
        <strain evidence="6 7">DSM 21279</strain>
    </source>
</reference>
<evidence type="ECO:0000256" key="1">
    <source>
        <dbReference type="ARBA" id="ARBA00023224"/>
    </source>
</evidence>
<dbReference type="GO" id="GO:0006935">
    <property type="term" value="P:chemotaxis"/>
    <property type="evidence" value="ECO:0007669"/>
    <property type="project" value="InterPro"/>
</dbReference>
<keyword evidence="1 3" id="KW-0807">Transducer</keyword>
<dbReference type="SUPFAM" id="SSF58104">
    <property type="entry name" value="Methyl-accepting chemotaxis protein (MCP) signaling domain"/>
    <property type="match status" value="1"/>
</dbReference>
<feature type="domain" description="Methyl-accepting transducer" evidence="5">
    <location>
        <begin position="110"/>
        <end position="353"/>
    </location>
</feature>
<dbReference type="PROSITE" id="PS50111">
    <property type="entry name" value="CHEMOTAXIS_TRANSDUC_2"/>
    <property type="match status" value="1"/>
</dbReference>
<feature type="region of interest" description="Disordered" evidence="4">
    <location>
        <begin position="60"/>
        <end position="94"/>
    </location>
</feature>
<dbReference type="GO" id="GO:0004888">
    <property type="term" value="F:transmembrane signaling receptor activity"/>
    <property type="evidence" value="ECO:0007669"/>
    <property type="project" value="InterPro"/>
</dbReference>
<accession>A0A5M6J008</accession>
<comment type="caution">
    <text evidence="6">The sequence shown here is derived from an EMBL/GenBank/DDBJ whole genome shotgun (WGS) entry which is preliminary data.</text>
</comment>
<evidence type="ECO:0000259" key="5">
    <source>
        <dbReference type="PROSITE" id="PS50111"/>
    </source>
</evidence>
<dbReference type="Pfam" id="PF00015">
    <property type="entry name" value="MCPsignal"/>
    <property type="match status" value="1"/>
</dbReference>
<dbReference type="Gene3D" id="1.10.287.950">
    <property type="entry name" value="Methyl-accepting chemotaxis protein"/>
    <property type="match status" value="1"/>
</dbReference>
<keyword evidence="7" id="KW-1185">Reference proteome</keyword>
<dbReference type="InterPro" id="IPR004089">
    <property type="entry name" value="MCPsignal_dom"/>
</dbReference>
<dbReference type="PANTHER" id="PTHR32089:SF112">
    <property type="entry name" value="LYSOZYME-LIKE PROTEIN-RELATED"/>
    <property type="match status" value="1"/>
</dbReference>
<name>A0A5M6J008_9PROT</name>
<dbReference type="PRINTS" id="PR00260">
    <property type="entry name" value="CHEMTRNSDUCR"/>
</dbReference>
<organism evidence="6 7">
    <name type="scientific">Rhodovastum atsumiense</name>
    <dbReference type="NCBI Taxonomy" id="504468"/>
    <lineage>
        <taxon>Bacteria</taxon>
        <taxon>Pseudomonadati</taxon>
        <taxon>Pseudomonadota</taxon>
        <taxon>Alphaproteobacteria</taxon>
        <taxon>Acetobacterales</taxon>
        <taxon>Acetobacteraceae</taxon>
        <taxon>Rhodovastum</taxon>
    </lineage>
</organism>
<evidence type="ECO:0000256" key="4">
    <source>
        <dbReference type="SAM" id="MobiDB-lite"/>
    </source>
</evidence>
<gene>
    <name evidence="6" type="ORF">F1189_03875</name>
</gene>
<comment type="similarity">
    <text evidence="2">Belongs to the methyl-accepting chemotaxis (MCP) protein family.</text>
</comment>